<gene>
    <name evidence="5" type="ORF">F3Y22_tig00112254pilonHSYRG00101</name>
</gene>
<dbReference type="Gene3D" id="3.90.228.10">
    <property type="match status" value="1"/>
</dbReference>
<reference evidence="5" key="1">
    <citation type="submission" date="2019-09" db="EMBL/GenBank/DDBJ databases">
        <title>Draft genome information of white flower Hibiscus syriacus.</title>
        <authorList>
            <person name="Kim Y.-M."/>
        </authorList>
    </citation>
    <scope>NUCLEOTIDE SEQUENCE [LARGE SCALE GENOMIC DNA]</scope>
    <source>
        <strain evidence="5">YM2019G1</strain>
    </source>
</reference>
<dbReference type="EMBL" id="VEPZ02001533">
    <property type="protein sequence ID" value="KAE8669143.1"/>
    <property type="molecule type" value="Genomic_DNA"/>
</dbReference>
<evidence type="ECO:0000259" key="4">
    <source>
        <dbReference type="PROSITE" id="PS51879"/>
    </source>
</evidence>
<keyword evidence="2" id="KW-0539">Nucleus</keyword>
<protein>
    <recommendedName>
        <fullName evidence="4">RST domain-containing protein</fullName>
    </recommendedName>
</protein>
<dbReference type="Pfam" id="PF12174">
    <property type="entry name" value="RST"/>
    <property type="match status" value="1"/>
</dbReference>
<evidence type="ECO:0000256" key="1">
    <source>
        <dbReference type="ARBA" id="ARBA00004123"/>
    </source>
</evidence>
<feature type="domain" description="RST" evidence="4">
    <location>
        <begin position="327"/>
        <end position="396"/>
    </location>
</feature>
<evidence type="ECO:0000313" key="6">
    <source>
        <dbReference type="Proteomes" id="UP000436088"/>
    </source>
</evidence>
<sequence length="396" mass="44820">MATTTTTKDRVESAGAPSPPPPSSSPKSPTKGSCDHFYCSRLIFSQNNANLERSAFPSRFMYYDGRSWLDFSDAVLETVRAGFLNRKTIIEAMIDGAKCIIHLKRILEINCSSRSWRSISWIDDNGECFFPNGFSAMENCSNPNMEMKGIMPVDHSKDSSGKTTAIDMIKHQQSEEGGPTKWPNTMKRLRETERDYLVINNYLLSRIRMVDEGVKVISIYKLDWGEPRRAIFLKQSEIIKATRGNSKCKTADADENGVRHLILCRVVLGEVEKVEAGSQQYLSSTVEFDTGSDDPMTPRWYAVWSNNANTRILPEFVVSFKPSINMQGQVRQLCSLEKLFLKIRDSLPPAQFREVATSYRTYRAGAMTMDVLMRKLRLVVGDEILKSVIQEVFASK</sequence>
<comment type="caution">
    <text evidence="5">The sequence shown here is derived from an EMBL/GenBank/DDBJ whole genome shotgun (WGS) entry which is preliminary data.</text>
</comment>
<dbReference type="InterPro" id="IPR057823">
    <property type="entry name" value="WWE_RCD1"/>
</dbReference>
<comment type="subcellular location">
    <subcellularLocation>
        <location evidence="1">Nucleus</location>
    </subcellularLocation>
</comment>
<evidence type="ECO:0000256" key="2">
    <source>
        <dbReference type="ARBA" id="ARBA00023242"/>
    </source>
</evidence>
<evidence type="ECO:0000256" key="3">
    <source>
        <dbReference type="SAM" id="MobiDB-lite"/>
    </source>
</evidence>
<dbReference type="Pfam" id="PF23467">
    <property type="entry name" value="WWE_5"/>
    <property type="match status" value="1"/>
</dbReference>
<name>A0A6A2X2M1_HIBSY</name>
<dbReference type="Proteomes" id="UP000436088">
    <property type="component" value="Unassembled WGS sequence"/>
</dbReference>
<dbReference type="SUPFAM" id="SSF56399">
    <property type="entry name" value="ADP-ribosylation"/>
    <property type="match status" value="1"/>
</dbReference>
<accession>A0A6A2X2M1</accession>
<dbReference type="GO" id="GO:0005634">
    <property type="term" value="C:nucleus"/>
    <property type="evidence" value="ECO:0007669"/>
    <property type="project" value="UniProtKB-SubCell"/>
</dbReference>
<proteinExistence type="predicted"/>
<dbReference type="PROSITE" id="PS51879">
    <property type="entry name" value="RST"/>
    <property type="match status" value="1"/>
</dbReference>
<dbReference type="InterPro" id="IPR022003">
    <property type="entry name" value="RST"/>
</dbReference>
<dbReference type="InterPro" id="IPR044964">
    <property type="entry name" value="RCD1/SRO1-5"/>
</dbReference>
<dbReference type="PANTHER" id="PTHR32263">
    <property type="entry name" value="INACTIVE POLY [ADP-RIBOSE] POLYMERASE SRO4-RELATED"/>
    <property type="match status" value="1"/>
</dbReference>
<dbReference type="PANTHER" id="PTHR32263:SF19">
    <property type="entry name" value="OS03G0230300 PROTEIN"/>
    <property type="match status" value="1"/>
</dbReference>
<organism evidence="5 6">
    <name type="scientific">Hibiscus syriacus</name>
    <name type="common">Rose of Sharon</name>
    <dbReference type="NCBI Taxonomy" id="106335"/>
    <lineage>
        <taxon>Eukaryota</taxon>
        <taxon>Viridiplantae</taxon>
        <taxon>Streptophyta</taxon>
        <taxon>Embryophyta</taxon>
        <taxon>Tracheophyta</taxon>
        <taxon>Spermatophyta</taxon>
        <taxon>Magnoliopsida</taxon>
        <taxon>eudicotyledons</taxon>
        <taxon>Gunneridae</taxon>
        <taxon>Pentapetalae</taxon>
        <taxon>rosids</taxon>
        <taxon>malvids</taxon>
        <taxon>Malvales</taxon>
        <taxon>Malvaceae</taxon>
        <taxon>Malvoideae</taxon>
        <taxon>Hibiscus</taxon>
    </lineage>
</organism>
<keyword evidence="6" id="KW-1185">Reference proteome</keyword>
<dbReference type="AlphaFoldDB" id="A0A6A2X2M1"/>
<evidence type="ECO:0000313" key="5">
    <source>
        <dbReference type="EMBL" id="KAE8669143.1"/>
    </source>
</evidence>
<feature type="region of interest" description="Disordered" evidence="3">
    <location>
        <begin position="1"/>
        <end position="30"/>
    </location>
</feature>